<reference evidence="2" key="1">
    <citation type="submission" date="2023-05" db="EMBL/GenBank/DDBJ databases">
        <title>Nepenthes gracilis genome sequencing.</title>
        <authorList>
            <person name="Fukushima K."/>
        </authorList>
    </citation>
    <scope>NUCLEOTIDE SEQUENCE</scope>
    <source>
        <strain evidence="2">SING2019-196</strain>
    </source>
</reference>
<keyword evidence="3" id="KW-1185">Reference proteome</keyword>
<sequence>MTPYLRYQTDEALPEDAEEAKWIKKTVGWYTVIDRQLYCRDLDYFIKWVEVTPLAKILEHNAFEFICQNIVSRFDISEVIVTDNGTQFSKKRFTKYCTSLDIRRVHTSMASPQANGQVDVTNRTLLDGLKTKLEDAGSSWLDELPSILWSYQTTPKEPTHEMPFNFCYGIEVVIPIKIELPSLRVESFDPQGNSQKIWEYLDLLEETHDAARMRTAAYQH</sequence>
<organism evidence="2 3">
    <name type="scientific">Nepenthes gracilis</name>
    <name type="common">Slender pitcher plant</name>
    <dbReference type="NCBI Taxonomy" id="150966"/>
    <lineage>
        <taxon>Eukaryota</taxon>
        <taxon>Viridiplantae</taxon>
        <taxon>Streptophyta</taxon>
        <taxon>Embryophyta</taxon>
        <taxon>Tracheophyta</taxon>
        <taxon>Spermatophyta</taxon>
        <taxon>Magnoliopsida</taxon>
        <taxon>eudicotyledons</taxon>
        <taxon>Gunneridae</taxon>
        <taxon>Pentapetalae</taxon>
        <taxon>Caryophyllales</taxon>
        <taxon>Nepenthaceae</taxon>
        <taxon>Nepenthes</taxon>
    </lineage>
</organism>
<dbReference type="PANTHER" id="PTHR48475:SF2">
    <property type="entry name" value="RIBONUCLEASE H"/>
    <property type="match status" value="1"/>
</dbReference>
<dbReference type="EMBL" id="BSYO01000023">
    <property type="protein sequence ID" value="GMH21581.1"/>
    <property type="molecule type" value="Genomic_DNA"/>
</dbReference>
<dbReference type="Proteomes" id="UP001279734">
    <property type="component" value="Unassembled WGS sequence"/>
</dbReference>
<name>A0AAD3T2U7_NEPGR</name>
<dbReference type="InterPro" id="IPR012337">
    <property type="entry name" value="RNaseH-like_sf"/>
</dbReference>
<dbReference type="GO" id="GO:0015074">
    <property type="term" value="P:DNA integration"/>
    <property type="evidence" value="ECO:0007669"/>
    <property type="project" value="InterPro"/>
</dbReference>
<dbReference type="Gene3D" id="3.30.420.10">
    <property type="entry name" value="Ribonuclease H-like superfamily/Ribonuclease H"/>
    <property type="match status" value="1"/>
</dbReference>
<protein>
    <recommendedName>
        <fullName evidence="1">Integrase catalytic domain-containing protein</fullName>
    </recommendedName>
</protein>
<dbReference type="InterPro" id="IPR001584">
    <property type="entry name" value="Integrase_cat-core"/>
</dbReference>
<feature type="domain" description="Integrase catalytic" evidence="1">
    <location>
        <begin position="1"/>
        <end position="183"/>
    </location>
</feature>
<dbReference type="GO" id="GO:0003676">
    <property type="term" value="F:nucleic acid binding"/>
    <property type="evidence" value="ECO:0007669"/>
    <property type="project" value="InterPro"/>
</dbReference>
<dbReference type="PANTHER" id="PTHR48475">
    <property type="entry name" value="RIBONUCLEASE H"/>
    <property type="match status" value="1"/>
</dbReference>
<evidence type="ECO:0000313" key="3">
    <source>
        <dbReference type="Proteomes" id="UP001279734"/>
    </source>
</evidence>
<dbReference type="PROSITE" id="PS50994">
    <property type="entry name" value="INTEGRASE"/>
    <property type="match status" value="1"/>
</dbReference>
<accession>A0AAD3T2U7</accession>
<comment type="caution">
    <text evidence="2">The sequence shown here is derived from an EMBL/GenBank/DDBJ whole genome shotgun (WGS) entry which is preliminary data.</text>
</comment>
<dbReference type="InterPro" id="IPR036397">
    <property type="entry name" value="RNaseH_sf"/>
</dbReference>
<evidence type="ECO:0000259" key="1">
    <source>
        <dbReference type="PROSITE" id="PS50994"/>
    </source>
</evidence>
<dbReference type="SUPFAM" id="SSF53098">
    <property type="entry name" value="Ribonuclease H-like"/>
    <property type="match status" value="1"/>
</dbReference>
<evidence type="ECO:0000313" key="2">
    <source>
        <dbReference type="EMBL" id="GMH21581.1"/>
    </source>
</evidence>
<proteinExistence type="predicted"/>
<dbReference type="AlphaFoldDB" id="A0AAD3T2U7"/>
<gene>
    <name evidence="2" type="ORF">Nepgr_023423</name>
</gene>